<dbReference type="PANTHER" id="PTHR22948">
    <property type="entry name" value="TUDOR DOMAIN CONTAINING PROTEIN"/>
    <property type="match status" value="1"/>
</dbReference>
<protein>
    <recommendedName>
        <fullName evidence="1">Tudor domain-containing protein</fullName>
    </recommendedName>
</protein>
<dbReference type="InterPro" id="IPR035437">
    <property type="entry name" value="SNase_OB-fold_sf"/>
</dbReference>
<sequence>MTVLNKFMHAVNEYCKRNDEGVEEAELGKVYASLYREDLTYYRAVLTSPDPLPSGEFQVRFVDFGNEHKAYLSELKNVDSLGDFVVRLPYQAVQCQLRNLTPDDGFHWSDRESAALLELIGPDNPELLIRVTAPATDSSAAVVELFKRDPQTRHLTCINTELAKGAPL</sequence>
<dbReference type="Gene3D" id="2.30.30.140">
    <property type="match status" value="1"/>
</dbReference>
<accession>A0A023FVU7</accession>
<name>A0A023FVU7_AMBPA</name>
<dbReference type="PANTHER" id="PTHR22948:SF29">
    <property type="entry name" value="FI02030P-RELATED"/>
    <property type="match status" value="1"/>
</dbReference>
<dbReference type="EMBL" id="GBBL01002470">
    <property type="protein sequence ID" value="JAC24850.1"/>
    <property type="molecule type" value="mRNA"/>
</dbReference>
<feature type="domain" description="Tudor" evidence="1">
    <location>
        <begin position="24"/>
        <end position="85"/>
    </location>
</feature>
<reference evidence="2" key="1">
    <citation type="submission" date="2014-03" db="EMBL/GenBank/DDBJ databases">
        <title>The sialotranscriptome of Amblyomma triste, Amblyomma parvum and Amblyomma cajennense ticks, uncovered by 454-based RNA-seq.</title>
        <authorList>
            <person name="Garcia G.R."/>
            <person name="Gardinassi L.G."/>
            <person name="Ribeiro J.M."/>
            <person name="Anatrielo E."/>
            <person name="Ferreira B.R."/>
            <person name="Moreira H.N."/>
            <person name="Mafra C."/>
            <person name="Olegario M.M."/>
            <person name="Szabo P.J."/>
            <person name="Miranda-Santos I.K."/>
            <person name="Maruyama S.R."/>
        </authorList>
    </citation>
    <scope>NUCLEOTIDE SEQUENCE</scope>
    <source>
        <strain evidence="2">Araguapaz</strain>
        <tissue evidence="2">Salivary glands</tissue>
    </source>
</reference>
<proteinExistence type="evidence at transcript level"/>
<dbReference type="Gene3D" id="2.40.50.90">
    <property type="match status" value="1"/>
</dbReference>
<dbReference type="Pfam" id="PF00567">
    <property type="entry name" value="TUDOR"/>
    <property type="match status" value="1"/>
</dbReference>
<evidence type="ECO:0000259" key="1">
    <source>
        <dbReference type="PROSITE" id="PS50304"/>
    </source>
</evidence>
<dbReference type="InterPro" id="IPR002999">
    <property type="entry name" value="Tudor"/>
</dbReference>
<dbReference type="SUPFAM" id="SSF63748">
    <property type="entry name" value="Tudor/PWWP/MBT"/>
    <property type="match status" value="1"/>
</dbReference>
<dbReference type="SMART" id="SM00333">
    <property type="entry name" value="TUDOR"/>
    <property type="match status" value="1"/>
</dbReference>
<dbReference type="InterPro" id="IPR050621">
    <property type="entry name" value="Tudor_domain_containing"/>
</dbReference>
<dbReference type="PROSITE" id="PS50304">
    <property type="entry name" value="TUDOR"/>
    <property type="match status" value="1"/>
</dbReference>
<dbReference type="AlphaFoldDB" id="A0A023FVU7"/>
<dbReference type="GO" id="GO:0005737">
    <property type="term" value="C:cytoplasm"/>
    <property type="evidence" value="ECO:0007669"/>
    <property type="project" value="UniProtKB-ARBA"/>
</dbReference>
<evidence type="ECO:0000313" key="2">
    <source>
        <dbReference type="EMBL" id="JAC24850.1"/>
    </source>
</evidence>
<organism evidence="2">
    <name type="scientific">Amblyomma parvum</name>
    <name type="common">South American tick</name>
    <dbReference type="NCBI Taxonomy" id="251391"/>
    <lineage>
        <taxon>Eukaryota</taxon>
        <taxon>Metazoa</taxon>
        <taxon>Ecdysozoa</taxon>
        <taxon>Arthropoda</taxon>
        <taxon>Chelicerata</taxon>
        <taxon>Arachnida</taxon>
        <taxon>Acari</taxon>
        <taxon>Parasitiformes</taxon>
        <taxon>Ixodida</taxon>
        <taxon>Ixodoidea</taxon>
        <taxon>Ixodidae</taxon>
        <taxon>Amblyomminae</taxon>
        <taxon>Amblyomma</taxon>
    </lineage>
</organism>